<dbReference type="EMBL" id="NSDM01000001">
    <property type="protein sequence ID" value="MDQ2582700.1"/>
    <property type="molecule type" value="Genomic_DNA"/>
</dbReference>
<evidence type="ECO:0000313" key="6">
    <source>
        <dbReference type="Proteomes" id="UP001225605"/>
    </source>
</evidence>
<dbReference type="Gene3D" id="3.90.420.10">
    <property type="entry name" value="Oxidoreductase, molybdopterin-binding domain"/>
    <property type="match status" value="1"/>
</dbReference>
<proteinExistence type="predicted"/>
<feature type="compositionally biased region" description="Low complexity" evidence="1">
    <location>
        <begin position="145"/>
        <end position="176"/>
    </location>
</feature>
<dbReference type="Gene3D" id="2.60.40.650">
    <property type="match status" value="1"/>
</dbReference>
<feature type="signal peptide" evidence="3">
    <location>
        <begin position="1"/>
        <end position="19"/>
    </location>
</feature>
<keyword evidence="3" id="KW-0732">Signal</keyword>
<dbReference type="PANTHER" id="PTHR19372">
    <property type="entry name" value="SULFITE REDUCTASE"/>
    <property type="match status" value="1"/>
</dbReference>
<reference evidence="5 6" key="1">
    <citation type="submission" date="2017-06" db="EMBL/GenBank/DDBJ databases">
        <title>Cultured bacterium strain Saccharothrix yanglingensis Hhs.015.</title>
        <authorList>
            <person name="Xia Y."/>
        </authorList>
    </citation>
    <scope>NUCLEOTIDE SEQUENCE [LARGE SCALE GENOMIC DNA]</scope>
    <source>
        <strain evidence="5 6">Hhs.015</strain>
    </source>
</reference>
<evidence type="ECO:0000256" key="3">
    <source>
        <dbReference type="SAM" id="SignalP"/>
    </source>
</evidence>
<accession>A0ABU0WS92</accession>
<feature type="transmembrane region" description="Helical" evidence="2">
    <location>
        <begin position="64"/>
        <end position="83"/>
    </location>
</feature>
<dbReference type="Proteomes" id="UP001225605">
    <property type="component" value="Unassembled WGS sequence"/>
</dbReference>
<name>A0ABU0WS92_9PSEU</name>
<keyword evidence="6" id="KW-1185">Reference proteome</keyword>
<feature type="region of interest" description="Disordered" evidence="1">
    <location>
        <begin position="228"/>
        <end position="247"/>
    </location>
</feature>
<evidence type="ECO:0000259" key="4">
    <source>
        <dbReference type="Pfam" id="PF00174"/>
    </source>
</evidence>
<dbReference type="InterPro" id="IPR000572">
    <property type="entry name" value="OxRdtase_Mopterin-bd_dom"/>
</dbReference>
<dbReference type="InterPro" id="IPR036374">
    <property type="entry name" value="OxRdtase_Mopterin-bd_sf"/>
</dbReference>
<feature type="transmembrane region" description="Helical" evidence="2">
    <location>
        <begin position="115"/>
        <end position="135"/>
    </location>
</feature>
<keyword evidence="2" id="KW-1133">Transmembrane helix</keyword>
<keyword evidence="2" id="KW-0812">Transmembrane</keyword>
<organism evidence="5 6">
    <name type="scientific">Saccharothrix yanglingensis</name>
    <dbReference type="NCBI Taxonomy" id="659496"/>
    <lineage>
        <taxon>Bacteria</taxon>
        <taxon>Bacillati</taxon>
        <taxon>Actinomycetota</taxon>
        <taxon>Actinomycetes</taxon>
        <taxon>Pseudonocardiales</taxon>
        <taxon>Pseudonocardiaceae</taxon>
        <taxon>Saccharothrix</taxon>
    </lineage>
</organism>
<feature type="region of interest" description="Disordered" evidence="1">
    <location>
        <begin position="145"/>
        <end position="184"/>
    </location>
</feature>
<evidence type="ECO:0000313" key="5">
    <source>
        <dbReference type="EMBL" id="MDQ2582700.1"/>
    </source>
</evidence>
<dbReference type="RefSeq" id="WP_306743780.1">
    <property type="nucleotide sequence ID" value="NZ_NSDM01000001.1"/>
</dbReference>
<dbReference type="Pfam" id="PF00174">
    <property type="entry name" value="Oxidored_molyb"/>
    <property type="match status" value="1"/>
</dbReference>
<evidence type="ECO:0000256" key="1">
    <source>
        <dbReference type="SAM" id="MobiDB-lite"/>
    </source>
</evidence>
<dbReference type="SUPFAM" id="SSF81296">
    <property type="entry name" value="E set domains"/>
    <property type="match status" value="1"/>
</dbReference>
<feature type="chain" id="PRO_5046784998" evidence="3">
    <location>
        <begin position="20"/>
        <end position="540"/>
    </location>
</feature>
<feature type="transmembrane region" description="Helical" evidence="2">
    <location>
        <begin position="192"/>
        <end position="214"/>
    </location>
</feature>
<keyword evidence="2" id="KW-0472">Membrane</keyword>
<feature type="transmembrane region" description="Helical" evidence="2">
    <location>
        <begin position="90"/>
        <end position="109"/>
    </location>
</feature>
<sequence>MKRWTAALVGLLGVAAALAAGHLVAALVGPPASPFLAVGNTAIDFTPSPVKDFAVRTFGTHDKLVLLLGMAVVLVVAALVAGLLSRRSPLPGTVLAVVLGLLGVAAVVYRPDLGQLGVLAPIASLVVGVAVFRALHARALRASAGPATATGPDATGPDATGPDATGPDATGSAGTDADARRAGVDSEGRRRFLIASGATAVGAAVAGAGGQLLATRVDVEASRRAVGDLTPARPAPPIPATADFAGEGTPGFITPNRDFYRVDTALSVPRVRAEDWVLRVHGMVDRELNLRYDDLRRRDLVERTITMTCVSNEVGGPYVSTANFVGVPLRDVLREAGVRDGADQLLSTSADGWTAGSPVDVVMEEDRGALVALAMNGEPLPLEHGFPARLVVPGLYGYVSATKWVVDLELTTFAARKAYWLERGWGERGPIKVMSRIDSPKGLSTVTGRVVVTGVAWAQPTGVGKVELRSDGGPWQTAQLAEEVNGSTWRMWRAELDLPPGGHLVEVRATDADGVTQPQARVAPVPDGATGWHSVFFTIE</sequence>
<comment type="caution">
    <text evidence="5">The sequence shown here is derived from an EMBL/GenBank/DDBJ whole genome shotgun (WGS) entry which is preliminary data.</text>
</comment>
<protein>
    <submittedName>
        <fullName evidence="5">Molybdopterin-binding protein</fullName>
    </submittedName>
</protein>
<dbReference type="SUPFAM" id="SSF56524">
    <property type="entry name" value="Oxidoreductase molybdopterin-binding domain"/>
    <property type="match status" value="1"/>
</dbReference>
<dbReference type="InterPro" id="IPR014756">
    <property type="entry name" value="Ig_E-set"/>
</dbReference>
<gene>
    <name evidence="5" type="ORF">CKY47_01595</name>
</gene>
<evidence type="ECO:0000256" key="2">
    <source>
        <dbReference type="SAM" id="Phobius"/>
    </source>
</evidence>
<feature type="domain" description="Oxidoreductase molybdopterin-binding" evidence="4">
    <location>
        <begin position="266"/>
        <end position="418"/>
    </location>
</feature>
<dbReference type="PANTHER" id="PTHR19372:SF7">
    <property type="entry name" value="SULFITE OXIDASE, MITOCHONDRIAL"/>
    <property type="match status" value="1"/>
</dbReference>